<evidence type="ECO:0000256" key="9">
    <source>
        <dbReference type="HAMAP-Rule" id="MF_00082"/>
    </source>
</evidence>
<dbReference type="EMBL" id="DSVQ01000001">
    <property type="protein sequence ID" value="HGT37668.1"/>
    <property type="molecule type" value="Genomic_DNA"/>
</dbReference>
<gene>
    <name evidence="9 11" type="primary">argB</name>
    <name evidence="11" type="ORF">ENS64_00120</name>
</gene>
<keyword evidence="7 9" id="KW-0067">ATP-binding</keyword>
<feature type="site" description="Transition state stabilizer" evidence="9">
    <location>
        <position position="46"/>
    </location>
</feature>
<organism evidence="11">
    <name type="scientific">Schlesneria paludicola</name>
    <dbReference type="NCBI Taxonomy" id="360056"/>
    <lineage>
        <taxon>Bacteria</taxon>
        <taxon>Pseudomonadati</taxon>
        <taxon>Planctomycetota</taxon>
        <taxon>Planctomycetia</taxon>
        <taxon>Planctomycetales</taxon>
        <taxon>Planctomycetaceae</taxon>
        <taxon>Schlesneria</taxon>
    </lineage>
</organism>
<dbReference type="InterPro" id="IPR001057">
    <property type="entry name" value="Glu/AcGlu_kinase"/>
</dbReference>
<dbReference type="InterPro" id="IPR001048">
    <property type="entry name" value="Asp/Glu/Uridylate_kinase"/>
</dbReference>
<dbReference type="InterPro" id="IPR037528">
    <property type="entry name" value="ArgB"/>
</dbReference>
<dbReference type="Pfam" id="PF00696">
    <property type="entry name" value="AA_kinase"/>
    <property type="match status" value="1"/>
</dbReference>
<comment type="catalytic activity">
    <reaction evidence="8 9">
        <text>N-acetyl-L-glutamate + ATP = N-acetyl-L-glutamyl 5-phosphate + ADP</text>
        <dbReference type="Rhea" id="RHEA:14629"/>
        <dbReference type="ChEBI" id="CHEBI:30616"/>
        <dbReference type="ChEBI" id="CHEBI:44337"/>
        <dbReference type="ChEBI" id="CHEBI:57936"/>
        <dbReference type="ChEBI" id="CHEBI:456216"/>
        <dbReference type="EC" id="2.7.2.8"/>
    </reaction>
</comment>
<feature type="binding site" evidence="9">
    <location>
        <position position="203"/>
    </location>
    <ligand>
        <name>substrate</name>
    </ligand>
</feature>
<dbReference type="PRINTS" id="PR00474">
    <property type="entry name" value="GLU5KINASE"/>
</dbReference>
<dbReference type="EC" id="2.7.2.8" evidence="9"/>
<comment type="caution">
    <text evidence="11">The sequence shown here is derived from an EMBL/GenBank/DDBJ whole genome shotgun (WGS) entry which is preliminary data.</text>
</comment>
<proteinExistence type="inferred from homology"/>
<dbReference type="SUPFAM" id="SSF53633">
    <property type="entry name" value="Carbamate kinase-like"/>
    <property type="match status" value="1"/>
</dbReference>
<dbReference type="PANTHER" id="PTHR23342">
    <property type="entry name" value="N-ACETYLGLUTAMATE SYNTHASE"/>
    <property type="match status" value="1"/>
</dbReference>
<keyword evidence="5 9" id="KW-0547">Nucleotide-binding</keyword>
<dbReference type="GO" id="GO:0042450">
    <property type="term" value="P:L-arginine biosynthetic process via ornithine"/>
    <property type="evidence" value="ECO:0007669"/>
    <property type="project" value="UniProtKB-UniRule"/>
</dbReference>
<dbReference type="GO" id="GO:0005524">
    <property type="term" value="F:ATP binding"/>
    <property type="evidence" value="ECO:0007669"/>
    <property type="project" value="UniProtKB-UniRule"/>
</dbReference>
<comment type="similarity">
    <text evidence="9">Belongs to the acetylglutamate kinase family. ArgB subfamily.</text>
</comment>
<dbReference type="AlphaFoldDB" id="A0A7C4QNR7"/>
<keyword evidence="3 9" id="KW-0028">Amino-acid biosynthesis</keyword>
<dbReference type="FunFam" id="3.40.1160.10:FF:000004">
    <property type="entry name" value="Acetylglutamate kinase"/>
    <property type="match status" value="1"/>
</dbReference>
<accession>A0A7C4QNR7</accession>
<dbReference type="HAMAP" id="MF_00082">
    <property type="entry name" value="ArgB"/>
    <property type="match status" value="1"/>
</dbReference>
<dbReference type="PANTHER" id="PTHR23342:SF0">
    <property type="entry name" value="N-ACETYLGLUTAMATE SYNTHASE, MITOCHONDRIAL"/>
    <property type="match status" value="1"/>
</dbReference>
<keyword evidence="4 9" id="KW-0808">Transferase</keyword>
<feature type="binding site" evidence="9">
    <location>
        <begin position="81"/>
        <end position="82"/>
    </location>
    <ligand>
        <name>substrate</name>
    </ligand>
</feature>
<comment type="function">
    <text evidence="9">Catalyzes the ATP-dependent phosphorylation of N-acetyl-L-glutamate.</text>
</comment>
<feature type="domain" description="Aspartate/glutamate/uridylate kinase" evidence="10">
    <location>
        <begin position="43"/>
        <end position="285"/>
    </location>
</feature>
<keyword evidence="6 9" id="KW-0418">Kinase</keyword>
<dbReference type="PIRSF" id="PIRSF000728">
    <property type="entry name" value="NAGK"/>
    <property type="match status" value="1"/>
</dbReference>
<sequence length="308" mass="33151">MSLPVARGVARLSSLPQLEDAIRKADVLLEALHWIRQFRDRHVVIKLGGSAMEETEAVRQFLTDVIFMETVGMRPILVHGGGKAINAAMAKAGIPPRFVQGRRYTDDATLEIVAQVLAGDICQALVDEINRQGGDAIGLSYQTINCLRGRRLTLPGPNGEPLDLGRVGEVTEIDRDLLLTTCRGGRIPVLPSIALDEQGGKLNVNADTAAAAVARLIQAEKLVFLSDVPGIFLDRHDPATLQRHLTADRCRELIAQGIIDAGMVPKVEAALEALAAGVGKVHIIDARIPHSVLLEVYSNEGIGTEIVL</sequence>
<evidence type="ECO:0000256" key="4">
    <source>
        <dbReference type="ARBA" id="ARBA00022679"/>
    </source>
</evidence>
<evidence type="ECO:0000313" key="11">
    <source>
        <dbReference type="EMBL" id="HGT37668.1"/>
    </source>
</evidence>
<dbReference type="Gene3D" id="3.40.1160.10">
    <property type="entry name" value="Acetylglutamate kinase-like"/>
    <property type="match status" value="1"/>
</dbReference>
<evidence type="ECO:0000259" key="10">
    <source>
        <dbReference type="Pfam" id="PF00696"/>
    </source>
</evidence>
<dbReference type="GO" id="GO:0005737">
    <property type="term" value="C:cytoplasm"/>
    <property type="evidence" value="ECO:0007669"/>
    <property type="project" value="UniProtKB-SubCell"/>
</dbReference>
<feature type="binding site" evidence="9">
    <location>
        <position position="103"/>
    </location>
    <ligand>
        <name>substrate</name>
    </ligand>
</feature>
<evidence type="ECO:0000256" key="2">
    <source>
        <dbReference type="ARBA" id="ARBA00022571"/>
    </source>
</evidence>
<evidence type="ECO:0000256" key="6">
    <source>
        <dbReference type="ARBA" id="ARBA00022777"/>
    </source>
</evidence>
<keyword evidence="9" id="KW-0963">Cytoplasm</keyword>
<evidence type="ECO:0000256" key="3">
    <source>
        <dbReference type="ARBA" id="ARBA00022605"/>
    </source>
</evidence>
<dbReference type="InterPro" id="IPR036393">
    <property type="entry name" value="AceGlu_kinase-like_sf"/>
</dbReference>
<dbReference type="NCBIfam" id="TIGR00761">
    <property type="entry name" value="argB"/>
    <property type="match status" value="1"/>
</dbReference>
<feature type="site" description="Transition state stabilizer" evidence="9">
    <location>
        <position position="266"/>
    </location>
</feature>
<dbReference type="UniPathway" id="UPA00068">
    <property type="reaction ID" value="UER00107"/>
</dbReference>
<comment type="subcellular location">
    <subcellularLocation>
        <location evidence="9">Cytoplasm</location>
    </subcellularLocation>
</comment>
<keyword evidence="2 9" id="KW-0055">Arginine biosynthesis</keyword>
<reference evidence="11" key="1">
    <citation type="journal article" date="2020" name="mSystems">
        <title>Genome- and Community-Level Interaction Insights into Carbon Utilization and Element Cycling Functions of Hydrothermarchaeota in Hydrothermal Sediment.</title>
        <authorList>
            <person name="Zhou Z."/>
            <person name="Liu Y."/>
            <person name="Xu W."/>
            <person name="Pan J."/>
            <person name="Luo Z.H."/>
            <person name="Li M."/>
        </authorList>
    </citation>
    <scope>NUCLEOTIDE SEQUENCE [LARGE SCALE GENOMIC DNA]</scope>
    <source>
        <strain evidence="11">SpSt-508</strain>
    </source>
</reference>
<evidence type="ECO:0000256" key="8">
    <source>
        <dbReference type="ARBA" id="ARBA00048141"/>
    </source>
</evidence>
<evidence type="ECO:0000256" key="1">
    <source>
        <dbReference type="ARBA" id="ARBA00004828"/>
    </source>
</evidence>
<evidence type="ECO:0000256" key="5">
    <source>
        <dbReference type="ARBA" id="ARBA00022741"/>
    </source>
</evidence>
<name>A0A7C4QNR7_9PLAN</name>
<evidence type="ECO:0000256" key="7">
    <source>
        <dbReference type="ARBA" id="ARBA00022840"/>
    </source>
</evidence>
<dbReference type="InterPro" id="IPR004662">
    <property type="entry name" value="AcgluKinase_fam"/>
</dbReference>
<protein>
    <recommendedName>
        <fullName evidence="9">Acetylglutamate kinase</fullName>
        <ecNumber evidence="9">2.7.2.8</ecNumber>
    </recommendedName>
    <alternativeName>
        <fullName evidence="9">N-acetyl-L-glutamate 5-phosphotransferase</fullName>
    </alternativeName>
    <alternativeName>
        <fullName evidence="9">NAG kinase</fullName>
        <shortName evidence="9">NAGK</shortName>
    </alternativeName>
</protein>
<dbReference type="GO" id="GO:0003991">
    <property type="term" value="F:acetylglutamate kinase activity"/>
    <property type="evidence" value="ECO:0007669"/>
    <property type="project" value="UniProtKB-UniRule"/>
</dbReference>
<comment type="pathway">
    <text evidence="1 9">Amino-acid biosynthesis; L-arginine biosynthesis; N(2)-acetyl-L-ornithine from L-glutamate: step 2/4.</text>
</comment>